<proteinExistence type="predicted"/>
<evidence type="ECO:0000313" key="1">
    <source>
        <dbReference type="EMBL" id="DAF55763.1"/>
    </source>
</evidence>
<name>A0A8S5SYA6_9CAUD</name>
<reference evidence="1" key="1">
    <citation type="journal article" date="2021" name="Proc. Natl. Acad. Sci. U.S.A.">
        <title>A Catalog of Tens of Thousands of Viruses from Human Metagenomes Reveals Hidden Associations with Chronic Diseases.</title>
        <authorList>
            <person name="Tisza M.J."/>
            <person name="Buck C.B."/>
        </authorList>
    </citation>
    <scope>NUCLEOTIDE SEQUENCE</scope>
    <source>
        <strain evidence="1">Ct8wU2</strain>
    </source>
</reference>
<protein>
    <submittedName>
        <fullName evidence="1">Uncharacterized protein</fullName>
    </submittedName>
</protein>
<dbReference type="EMBL" id="BK032699">
    <property type="protein sequence ID" value="DAF55763.1"/>
    <property type="molecule type" value="Genomic_DNA"/>
</dbReference>
<accession>A0A8S5SYA6</accession>
<sequence>MFSVQNNNIAMIRGDSGIFKIDVTDVAGNAVALDDNDVLTFTLRRATRSPTIVLQKTITDGMLTIHPEDTEKMEFGMYVYDVELKRLEGFVDTIIPPHEFLLLEEVTY</sequence>
<organism evidence="1">
    <name type="scientific">Siphoviridae sp. ct8wU2</name>
    <dbReference type="NCBI Taxonomy" id="2827791"/>
    <lineage>
        <taxon>Viruses</taxon>
        <taxon>Duplodnaviria</taxon>
        <taxon>Heunggongvirae</taxon>
        <taxon>Uroviricota</taxon>
        <taxon>Caudoviricetes</taxon>
    </lineage>
</organism>